<evidence type="ECO:0000256" key="1">
    <source>
        <dbReference type="SAM" id="Phobius"/>
    </source>
</evidence>
<accession>A0A6N2XXA2</accession>
<proteinExistence type="predicted"/>
<feature type="transmembrane region" description="Helical" evidence="1">
    <location>
        <begin position="21"/>
        <end position="40"/>
    </location>
</feature>
<sequence length="60" mass="7181">MRSFEVELNIMQITKHNLRNILTLLLHHSFYITAFISTPINTLARKHFIYFTTETLCDLR</sequence>
<reference evidence="2" key="1">
    <citation type="submission" date="2019-11" db="EMBL/GenBank/DDBJ databases">
        <authorList>
            <person name="Feng L."/>
        </authorList>
    </citation>
    <scope>NUCLEOTIDE SEQUENCE</scope>
    <source>
        <strain evidence="2">KOxytocaLFYP65</strain>
    </source>
</reference>
<keyword evidence="1" id="KW-1133">Transmembrane helix</keyword>
<evidence type="ECO:0000313" key="2">
    <source>
        <dbReference type="EMBL" id="VYT59111.1"/>
    </source>
</evidence>
<gene>
    <name evidence="2" type="ORF">KOLFYP65_02325</name>
</gene>
<keyword evidence="1" id="KW-0472">Membrane</keyword>
<dbReference type="AlphaFoldDB" id="A0A6N2XXA2"/>
<name>A0A6N2XXA2_KLEOX</name>
<keyword evidence="1" id="KW-0812">Transmembrane</keyword>
<protein>
    <submittedName>
        <fullName evidence="2">Uncharacterized protein</fullName>
    </submittedName>
</protein>
<dbReference type="EMBL" id="CACRTM010000006">
    <property type="protein sequence ID" value="VYT59111.1"/>
    <property type="molecule type" value="Genomic_DNA"/>
</dbReference>
<organism evidence="2">
    <name type="scientific">Klebsiella oxytoca</name>
    <dbReference type="NCBI Taxonomy" id="571"/>
    <lineage>
        <taxon>Bacteria</taxon>
        <taxon>Pseudomonadati</taxon>
        <taxon>Pseudomonadota</taxon>
        <taxon>Gammaproteobacteria</taxon>
        <taxon>Enterobacterales</taxon>
        <taxon>Enterobacteriaceae</taxon>
        <taxon>Klebsiella/Raoultella group</taxon>
        <taxon>Klebsiella</taxon>
    </lineage>
</organism>